<dbReference type="Proteomes" id="UP000016927">
    <property type="component" value="Unassembled WGS sequence"/>
</dbReference>
<dbReference type="VEuPathDB" id="MicrosporidiaDB:NBO_7g0048"/>
<dbReference type="EMBL" id="KB908915">
    <property type="protein sequence ID" value="EOB15230.1"/>
    <property type="molecule type" value="Genomic_DNA"/>
</dbReference>
<dbReference type="HOGENOM" id="CLU_1806738_0_0_1"/>
<feature type="region of interest" description="Disordered" evidence="1">
    <location>
        <begin position="82"/>
        <end position="104"/>
    </location>
</feature>
<accession>R0MLV1</accession>
<reference evidence="3 4" key="1">
    <citation type="journal article" date="2013" name="BMC Genomics">
        <title>Comparative genomics of parasitic silkworm microsporidia reveal an association between genome expansion and host adaptation.</title>
        <authorList>
            <person name="Pan G."/>
            <person name="Xu J."/>
            <person name="Li T."/>
            <person name="Xia Q."/>
            <person name="Liu S.L."/>
            <person name="Zhang G."/>
            <person name="Li S."/>
            <person name="Li C."/>
            <person name="Liu H."/>
            <person name="Yang L."/>
            <person name="Liu T."/>
            <person name="Zhang X."/>
            <person name="Wu Z."/>
            <person name="Fan W."/>
            <person name="Dang X."/>
            <person name="Xiang H."/>
            <person name="Tao M."/>
            <person name="Li Y."/>
            <person name="Hu J."/>
            <person name="Li Z."/>
            <person name="Lin L."/>
            <person name="Luo J."/>
            <person name="Geng L."/>
            <person name="Wang L."/>
            <person name="Long M."/>
            <person name="Wan Y."/>
            <person name="He N."/>
            <person name="Zhang Z."/>
            <person name="Lu C."/>
            <person name="Keeling P.J."/>
            <person name="Wang J."/>
            <person name="Xiang Z."/>
            <person name="Zhou Z."/>
        </authorList>
    </citation>
    <scope>NUCLEOTIDE SEQUENCE [LARGE SCALE GENOMIC DNA]</scope>
    <source>
        <strain evidence="4">CQ1 / CVCC 102059</strain>
    </source>
</reference>
<protein>
    <submittedName>
        <fullName evidence="3">Uncharacterized protein</fullName>
    </submittedName>
</protein>
<dbReference type="AlphaFoldDB" id="R0MLV1"/>
<proteinExistence type="predicted"/>
<evidence type="ECO:0000256" key="1">
    <source>
        <dbReference type="SAM" id="MobiDB-lite"/>
    </source>
</evidence>
<feature type="region of interest" description="Disordered" evidence="1">
    <location>
        <begin position="25"/>
        <end position="57"/>
    </location>
</feature>
<feature type="chain" id="PRO_5004345170" evidence="2">
    <location>
        <begin position="22"/>
        <end position="143"/>
    </location>
</feature>
<gene>
    <name evidence="3" type="ORF">NBO_7g0048</name>
</gene>
<sequence>MFNHTNLFLCIHFITILTTTAETTRTQKDINRRGRPDPSEYGAKPRQGYKTSKSMSAEELMEKIDELNDLINESMEKIEDYNESLRQLTPRKKERGGWEEKKFSTKPYKQALKNDLKSLGAKALNSFNLKYSKPKERRRRYYD</sequence>
<feature type="signal peptide" evidence="2">
    <location>
        <begin position="1"/>
        <end position="21"/>
    </location>
</feature>
<organism evidence="3 4">
    <name type="scientific">Nosema bombycis (strain CQ1 / CVCC 102059)</name>
    <name type="common">Microsporidian parasite</name>
    <name type="synonym">Pebrine of silkworm</name>
    <dbReference type="NCBI Taxonomy" id="578461"/>
    <lineage>
        <taxon>Eukaryota</taxon>
        <taxon>Fungi</taxon>
        <taxon>Fungi incertae sedis</taxon>
        <taxon>Microsporidia</taxon>
        <taxon>Nosematidae</taxon>
        <taxon>Nosema</taxon>
    </lineage>
</organism>
<keyword evidence="4" id="KW-1185">Reference proteome</keyword>
<name>R0MLV1_NOSB1</name>
<evidence type="ECO:0000313" key="3">
    <source>
        <dbReference type="EMBL" id="EOB15230.1"/>
    </source>
</evidence>
<evidence type="ECO:0000313" key="4">
    <source>
        <dbReference type="Proteomes" id="UP000016927"/>
    </source>
</evidence>
<keyword evidence="2" id="KW-0732">Signal</keyword>
<evidence type="ECO:0000256" key="2">
    <source>
        <dbReference type="SAM" id="SignalP"/>
    </source>
</evidence>
<feature type="compositionally biased region" description="Basic and acidic residues" evidence="1">
    <location>
        <begin position="25"/>
        <end position="38"/>
    </location>
</feature>